<feature type="repeat" description="ANK" evidence="1">
    <location>
        <begin position="38"/>
        <end position="60"/>
    </location>
</feature>
<protein>
    <submittedName>
        <fullName evidence="2">Ankyrin repeat protein</fullName>
    </submittedName>
</protein>
<dbReference type="STRING" id="655863.F0XTT4"/>
<dbReference type="RefSeq" id="XP_014168318.1">
    <property type="nucleotide sequence ID" value="XM_014312843.1"/>
</dbReference>
<dbReference type="EMBL" id="GL630006">
    <property type="protein sequence ID" value="EFW98835.1"/>
    <property type="molecule type" value="Genomic_DNA"/>
</dbReference>
<dbReference type="AlphaFoldDB" id="F0XTT4"/>
<name>F0XTT4_GROCL</name>
<dbReference type="Proteomes" id="UP000007796">
    <property type="component" value="Unassembled WGS sequence"/>
</dbReference>
<dbReference type="HOGENOM" id="CLU_024883_0_0_1"/>
<dbReference type="PROSITE" id="PS50088">
    <property type="entry name" value="ANK_REPEAT"/>
    <property type="match status" value="1"/>
</dbReference>
<evidence type="ECO:0000313" key="2">
    <source>
        <dbReference type="EMBL" id="EFW98835.1"/>
    </source>
</evidence>
<evidence type="ECO:0000256" key="1">
    <source>
        <dbReference type="PROSITE-ProRule" id="PRU00023"/>
    </source>
</evidence>
<dbReference type="GeneID" id="25977925"/>
<dbReference type="PROSITE" id="PS50297">
    <property type="entry name" value="ANK_REP_REGION"/>
    <property type="match status" value="1"/>
</dbReference>
<dbReference type="OrthoDB" id="2142040at2759"/>
<dbReference type="SUPFAM" id="SSF48403">
    <property type="entry name" value="Ankyrin repeat"/>
    <property type="match status" value="1"/>
</dbReference>
<dbReference type="SMART" id="SM00248">
    <property type="entry name" value="ANK"/>
    <property type="match status" value="3"/>
</dbReference>
<accession>F0XTT4</accession>
<gene>
    <name evidence="2" type="ORF">CMQ_4687</name>
</gene>
<dbReference type="Gene3D" id="1.25.40.20">
    <property type="entry name" value="Ankyrin repeat-containing domain"/>
    <property type="match status" value="1"/>
</dbReference>
<keyword evidence="1" id="KW-0040">ANK repeat</keyword>
<dbReference type="InParanoid" id="F0XTT4"/>
<evidence type="ECO:0000313" key="3">
    <source>
        <dbReference type="Proteomes" id="UP000007796"/>
    </source>
</evidence>
<sequence length="506" mass="56759">MSLYTEAANGALTQSKLQKYLEKHGINEPSEESGRGTNSLTPLALAARNGRVNVVRLLLSPENNARVDGLSTMHRTPLWLVTARGVQRRAEVVQLLLQHKANARYSHPDLMNGSTPLENELRQNRDVAVIQLLVEAGGVTDKARKMAQSLNDPKIDAAMMPRTQFRRIHDKATALIMSLVLFVIRVVNENSIFSRVTNKVSKFFGRFHIWGKDSKSKRVQQIEKEIGQPKTKEEFQQGVADFVKKHQLANFFSKDDSAFLDTLTAHAVDLQNDDSTDLSEPQNASGLIQLSLYQPVIYCDDSTSMNIDYNRCEDRIQEQRGLVHRIAGICTRLVPDDKGIHLRFINTRLPDADNLRMADVERIMADVSGAGATQIGTNLRQQILDPFVYQAHANGSLKRPVFISVITDGVPSNEPSFQLQNEIIQCQEFLLEKGLSPRSVIFQISQIGSDSDSKAFLSGLATDSRLENVCITAQQLDAKFRELRDNERNLEAWLFKTLLAPVLKQE</sequence>
<dbReference type="PANTHER" id="PTHR34706">
    <property type="entry name" value="SLR1338 PROTEIN"/>
    <property type="match status" value="1"/>
</dbReference>
<organism evidence="3">
    <name type="scientific">Grosmannia clavigera (strain kw1407 / UAMH 11150)</name>
    <name type="common">Blue stain fungus</name>
    <name type="synonym">Graphiocladiella clavigera</name>
    <dbReference type="NCBI Taxonomy" id="655863"/>
    <lineage>
        <taxon>Eukaryota</taxon>
        <taxon>Fungi</taxon>
        <taxon>Dikarya</taxon>
        <taxon>Ascomycota</taxon>
        <taxon>Pezizomycotina</taxon>
        <taxon>Sordariomycetes</taxon>
        <taxon>Sordariomycetidae</taxon>
        <taxon>Ophiostomatales</taxon>
        <taxon>Ophiostomataceae</taxon>
        <taxon>Leptographium</taxon>
    </lineage>
</organism>
<dbReference type="eggNOG" id="KOG4177">
    <property type="taxonomic scope" value="Eukaryota"/>
</dbReference>
<dbReference type="PANTHER" id="PTHR34706:SF3">
    <property type="entry name" value="ANKYRIN REPEAT PROTEIN (AFU_ORTHOLOGUE AFUA_7G06200)"/>
    <property type="match status" value="1"/>
</dbReference>
<dbReference type="Pfam" id="PF12796">
    <property type="entry name" value="Ank_2"/>
    <property type="match status" value="1"/>
</dbReference>
<reference evidence="2 3" key="1">
    <citation type="journal article" date="2011" name="Proc. Natl. Acad. Sci. U.S.A.">
        <title>Genome and transcriptome analyses of the mountain pine beetle-fungal symbiont Grosmannia clavigera, a lodgepole pine pathogen.</title>
        <authorList>
            <person name="DiGuistini S."/>
            <person name="Wang Y."/>
            <person name="Liao N.Y."/>
            <person name="Taylor G."/>
            <person name="Tanguay P."/>
            <person name="Feau N."/>
            <person name="Henrissat B."/>
            <person name="Chan S.K."/>
            <person name="Hesse-Orce U."/>
            <person name="Alamouti S.M."/>
            <person name="Tsui C.K.M."/>
            <person name="Docking R.T."/>
            <person name="Levasseur A."/>
            <person name="Haridas S."/>
            <person name="Robertson G."/>
            <person name="Birol I."/>
            <person name="Holt R.A."/>
            <person name="Marra M.A."/>
            <person name="Hamelin R.C."/>
            <person name="Hirst M."/>
            <person name="Jones S.J.M."/>
            <person name="Bohlmann J."/>
            <person name="Breuil C."/>
        </authorList>
    </citation>
    <scope>NUCLEOTIDE SEQUENCE [LARGE SCALE GENOMIC DNA]</scope>
    <source>
        <strain evidence="3">kw1407 / UAMH 11150</strain>
    </source>
</reference>
<dbReference type="InterPro" id="IPR036770">
    <property type="entry name" value="Ankyrin_rpt-contain_sf"/>
</dbReference>
<proteinExistence type="predicted"/>
<dbReference type="InterPro" id="IPR002110">
    <property type="entry name" value="Ankyrin_rpt"/>
</dbReference>
<keyword evidence="3" id="KW-1185">Reference proteome</keyword>